<reference evidence="1 2" key="1">
    <citation type="submission" date="2021-06" db="EMBL/GenBank/DDBJ databases">
        <title>Caerostris darwini draft genome.</title>
        <authorList>
            <person name="Kono N."/>
            <person name="Arakawa K."/>
        </authorList>
    </citation>
    <scope>NUCLEOTIDE SEQUENCE [LARGE SCALE GENOMIC DNA]</scope>
</reference>
<evidence type="ECO:0000313" key="1">
    <source>
        <dbReference type="EMBL" id="GIX69789.1"/>
    </source>
</evidence>
<gene>
    <name evidence="1" type="ORF">CDAR_614311</name>
</gene>
<name>A0AAV4MBL6_9ARAC</name>
<organism evidence="1 2">
    <name type="scientific">Caerostris darwini</name>
    <dbReference type="NCBI Taxonomy" id="1538125"/>
    <lineage>
        <taxon>Eukaryota</taxon>
        <taxon>Metazoa</taxon>
        <taxon>Ecdysozoa</taxon>
        <taxon>Arthropoda</taxon>
        <taxon>Chelicerata</taxon>
        <taxon>Arachnida</taxon>
        <taxon>Araneae</taxon>
        <taxon>Araneomorphae</taxon>
        <taxon>Entelegynae</taxon>
        <taxon>Araneoidea</taxon>
        <taxon>Araneidae</taxon>
        <taxon>Caerostris</taxon>
    </lineage>
</organism>
<evidence type="ECO:0000313" key="2">
    <source>
        <dbReference type="Proteomes" id="UP001054837"/>
    </source>
</evidence>
<dbReference type="EMBL" id="BPLQ01000304">
    <property type="protein sequence ID" value="GIX69789.1"/>
    <property type="molecule type" value="Genomic_DNA"/>
</dbReference>
<keyword evidence="2" id="KW-1185">Reference proteome</keyword>
<dbReference type="AlphaFoldDB" id="A0AAV4MBL6"/>
<comment type="caution">
    <text evidence="1">The sequence shown here is derived from an EMBL/GenBank/DDBJ whole genome shotgun (WGS) entry which is preliminary data.</text>
</comment>
<accession>A0AAV4MBL6</accession>
<sequence length="133" mass="14304">MQEGEAEDNLRHFVDIGLAGVANGGIGFCARRNIYSQQRTIRELTRGADQLDCLSLTSLESSLMDGKKGTLGGGDKSLSIIPPLLGREQLAKNSSPACHKDWIGVLDLRRTKANHGLLTAGRSQSRRMGQGEG</sequence>
<protein>
    <submittedName>
        <fullName evidence="1">Uncharacterized protein</fullName>
    </submittedName>
</protein>
<proteinExistence type="predicted"/>
<dbReference type="Proteomes" id="UP001054837">
    <property type="component" value="Unassembled WGS sequence"/>
</dbReference>